<accession>S4PFA6</accession>
<sequence length="71" mass="8488">MVVPILNFDSKMYLFHVLNVYRRFIIDSYLYSGTEYIFVGNLDYLRSYKSTTRLLNLAKKCYTLINCTHSF</sequence>
<reference evidence="1" key="2">
    <citation type="submission" date="2013-05" db="EMBL/GenBank/DDBJ databases">
        <authorList>
            <person name="Carter J.-M."/>
            <person name="Baker S.C."/>
            <person name="Pink R."/>
            <person name="Carter D.R.F."/>
            <person name="Collins A."/>
            <person name="Tomlin J."/>
            <person name="Gibbs M."/>
            <person name="Breuker C.J."/>
        </authorList>
    </citation>
    <scope>NUCLEOTIDE SEQUENCE</scope>
    <source>
        <tissue evidence="1">Ovary</tissue>
    </source>
</reference>
<name>S4PFA6_9NEOP</name>
<dbReference type="EMBL" id="GAIX01001229">
    <property type="protein sequence ID" value="JAA91331.1"/>
    <property type="molecule type" value="Transcribed_RNA"/>
</dbReference>
<evidence type="ECO:0000313" key="1">
    <source>
        <dbReference type="EMBL" id="JAA91331.1"/>
    </source>
</evidence>
<reference evidence="1" key="1">
    <citation type="journal article" date="2013" name="BMC Genomics">
        <title>Unscrambling butterfly oogenesis.</title>
        <authorList>
            <person name="Carter J.M."/>
            <person name="Baker S.C."/>
            <person name="Pink R."/>
            <person name="Carter D.R."/>
            <person name="Collins A."/>
            <person name="Tomlin J."/>
            <person name="Gibbs M."/>
            <person name="Breuker C.J."/>
        </authorList>
    </citation>
    <scope>NUCLEOTIDE SEQUENCE</scope>
    <source>
        <tissue evidence="1">Ovary</tissue>
    </source>
</reference>
<dbReference type="AlphaFoldDB" id="S4PFA6"/>
<proteinExistence type="predicted"/>
<organism evidence="1">
    <name type="scientific">Pararge aegeria</name>
    <name type="common">speckled wood butterfly</name>
    <dbReference type="NCBI Taxonomy" id="116150"/>
    <lineage>
        <taxon>Eukaryota</taxon>
        <taxon>Metazoa</taxon>
        <taxon>Ecdysozoa</taxon>
        <taxon>Arthropoda</taxon>
        <taxon>Hexapoda</taxon>
        <taxon>Insecta</taxon>
        <taxon>Pterygota</taxon>
        <taxon>Neoptera</taxon>
        <taxon>Endopterygota</taxon>
        <taxon>Lepidoptera</taxon>
        <taxon>Glossata</taxon>
        <taxon>Ditrysia</taxon>
        <taxon>Papilionoidea</taxon>
        <taxon>Nymphalidae</taxon>
        <taxon>Satyrinae</taxon>
        <taxon>Satyrini</taxon>
        <taxon>Parargina</taxon>
        <taxon>Pararge</taxon>
    </lineage>
</organism>
<protein>
    <submittedName>
        <fullName evidence="1">Uncharacterized protein</fullName>
    </submittedName>
</protein>